<evidence type="ECO:0000313" key="7">
    <source>
        <dbReference type="EMBL" id="WCT13116.1"/>
    </source>
</evidence>
<dbReference type="InterPro" id="IPR036249">
    <property type="entry name" value="Thioredoxin-like_sf"/>
</dbReference>
<dbReference type="InterPro" id="IPR013766">
    <property type="entry name" value="Thioredoxin_domain"/>
</dbReference>
<dbReference type="EMBL" id="CP117167">
    <property type="protein sequence ID" value="WCT13116.1"/>
    <property type="molecule type" value="Genomic_DNA"/>
</dbReference>
<dbReference type="CDD" id="cd02966">
    <property type="entry name" value="TlpA_like_family"/>
    <property type="match status" value="1"/>
</dbReference>
<evidence type="ECO:0000256" key="2">
    <source>
        <dbReference type="ARBA" id="ARBA00022748"/>
    </source>
</evidence>
<evidence type="ECO:0000256" key="3">
    <source>
        <dbReference type="ARBA" id="ARBA00023157"/>
    </source>
</evidence>
<dbReference type="PANTHER" id="PTHR42852:SF6">
    <property type="entry name" value="THIOL:DISULFIDE INTERCHANGE PROTEIN DSBE"/>
    <property type="match status" value="1"/>
</dbReference>
<accession>A0ABY7TB12</accession>
<keyword evidence="4" id="KW-0676">Redox-active center</keyword>
<dbReference type="Pfam" id="PF13905">
    <property type="entry name" value="Thioredoxin_8"/>
    <property type="match status" value="1"/>
</dbReference>
<dbReference type="Gene3D" id="3.40.30.10">
    <property type="entry name" value="Glutaredoxin"/>
    <property type="match status" value="1"/>
</dbReference>
<organism evidence="7 8">
    <name type="scientific">Mucilaginibacter jinjuensis</name>
    <dbReference type="NCBI Taxonomy" id="1176721"/>
    <lineage>
        <taxon>Bacteria</taxon>
        <taxon>Pseudomonadati</taxon>
        <taxon>Bacteroidota</taxon>
        <taxon>Sphingobacteriia</taxon>
        <taxon>Sphingobacteriales</taxon>
        <taxon>Sphingobacteriaceae</taxon>
        <taxon>Mucilaginibacter</taxon>
    </lineage>
</organism>
<evidence type="ECO:0000259" key="6">
    <source>
        <dbReference type="PROSITE" id="PS51352"/>
    </source>
</evidence>
<dbReference type="PANTHER" id="PTHR42852">
    <property type="entry name" value="THIOL:DISULFIDE INTERCHANGE PROTEIN DSBE"/>
    <property type="match status" value="1"/>
</dbReference>
<feature type="signal peptide" evidence="5">
    <location>
        <begin position="1"/>
        <end position="23"/>
    </location>
</feature>
<proteinExistence type="predicted"/>
<protein>
    <submittedName>
        <fullName evidence="7">TlpA disulfide reductase family protein</fullName>
    </submittedName>
</protein>
<dbReference type="SUPFAM" id="SSF52833">
    <property type="entry name" value="Thioredoxin-like"/>
    <property type="match status" value="1"/>
</dbReference>
<dbReference type="InterPro" id="IPR012336">
    <property type="entry name" value="Thioredoxin-like_fold"/>
</dbReference>
<evidence type="ECO:0000256" key="1">
    <source>
        <dbReference type="ARBA" id="ARBA00004196"/>
    </source>
</evidence>
<feature type="domain" description="Thioredoxin" evidence="6">
    <location>
        <begin position="313"/>
        <end position="472"/>
    </location>
</feature>
<dbReference type="Proteomes" id="UP001216139">
    <property type="component" value="Chromosome"/>
</dbReference>
<evidence type="ECO:0000313" key="8">
    <source>
        <dbReference type="Proteomes" id="UP001216139"/>
    </source>
</evidence>
<dbReference type="InterPro" id="IPR050553">
    <property type="entry name" value="Thioredoxin_ResA/DsbE_sf"/>
</dbReference>
<keyword evidence="8" id="KW-1185">Reference proteome</keyword>
<reference evidence="7 8" key="1">
    <citation type="submission" date="2023-02" db="EMBL/GenBank/DDBJ databases">
        <title>Genome sequence of Mucilaginibacter jinjuensis strain KACC 16571.</title>
        <authorList>
            <person name="Kim S."/>
            <person name="Heo J."/>
            <person name="Kwon S.-W."/>
        </authorList>
    </citation>
    <scope>NUCLEOTIDE SEQUENCE [LARGE SCALE GENOMIC DNA]</scope>
    <source>
        <strain evidence="7 8">KACC 16571</strain>
    </source>
</reference>
<feature type="chain" id="PRO_5045111602" evidence="5">
    <location>
        <begin position="24"/>
        <end position="472"/>
    </location>
</feature>
<keyword evidence="2" id="KW-0201">Cytochrome c-type biogenesis</keyword>
<evidence type="ECO:0000256" key="4">
    <source>
        <dbReference type="ARBA" id="ARBA00023284"/>
    </source>
</evidence>
<name>A0ABY7TB12_9SPHI</name>
<comment type="subcellular location">
    <subcellularLocation>
        <location evidence="1">Cell envelope</location>
    </subcellularLocation>
</comment>
<keyword evidence="5" id="KW-0732">Signal</keyword>
<keyword evidence="3" id="KW-1015">Disulfide bond</keyword>
<gene>
    <name evidence="7" type="ORF">PQO05_04105</name>
</gene>
<evidence type="ECO:0000256" key="5">
    <source>
        <dbReference type="SAM" id="SignalP"/>
    </source>
</evidence>
<dbReference type="PROSITE" id="PS51352">
    <property type="entry name" value="THIOREDOXIN_2"/>
    <property type="match status" value="1"/>
</dbReference>
<dbReference type="RefSeq" id="WP_273631385.1">
    <property type="nucleotide sequence ID" value="NZ_CP117167.1"/>
</dbReference>
<sequence>MKKYFKFWGSLFLIAFLQSVSFSQSIHFVNQSNRNVYINKVTILGEGSFPYTIEPNNNIQSIPLQTRDAAVYNVYMENKSGGSGTNEGKYYLLQDNDTIILNNVKGVLQLSCQNNLKRTNELRIADDLMAGTPVKPFYTLNLKNILALEGKNISLKRRDYLIDSMSVPIIRYINKYSLEKHVDPSVSKLYLYNFMGMRYRFKLSFVSSTSPANKIKLDAFYRDSVKKWSEEFDCLNCSNIPLYNSAAKKVFDLLYQDLSPAEHLKAIAGNTKESTKDFLLSAYISDQLDSNAKNISDLMSLYNELCTNPIYRKNVADNYSLKSAKQSLSKGTAMLMSSDKTQIAFDDLIRKYKGQIIYIDFWASWCHPCLEEMPFSVKLRNRLKTDSKIQMVYISIDKDFGSWYRMDNEKNLGGPNSFILMDAGKDALSKKLNLISIPRYIIIGKDGEFINIDAIRPSDANIYGLLARLASK</sequence>